<dbReference type="AlphaFoldDB" id="A0A1I7WVB3"/>
<evidence type="ECO:0000313" key="3">
    <source>
        <dbReference type="WBParaSite" id="Hba_09070"/>
    </source>
</evidence>
<protein>
    <submittedName>
        <fullName evidence="3">Caveolin</fullName>
    </submittedName>
</protein>
<feature type="transmembrane region" description="Helical" evidence="1">
    <location>
        <begin position="66"/>
        <end position="87"/>
    </location>
</feature>
<reference evidence="3" key="1">
    <citation type="submission" date="2016-11" db="UniProtKB">
        <authorList>
            <consortium name="WormBaseParasite"/>
        </authorList>
    </citation>
    <scope>IDENTIFICATION</scope>
</reference>
<sequence length="190" mass="22258">MHKGVHDELTTYVNRTHQIAKELKNAMDENYPVDNKNNTDKHGRQWMTVEELDEYATLIRETNSTVWCLFCWNIALALLLLPVLIVIHCNIVDGNLAKLIYRAILVACLLLCVAQLLYFIHPVLWGAVKFPAMVDRLFIEAYPRDEYQINEIKDRFACEFDPHHTLVQFDIQVRVMENRIKITSSLYFSF</sequence>
<evidence type="ECO:0000256" key="1">
    <source>
        <dbReference type="SAM" id="Phobius"/>
    </source>
</evidence>
<dbReference type="WBParaSite" id="Hba_09070">
    <property type="protein sequence ID" value="Hba_09070"/>
    <property type="gene ID" value="Hba_09070"/>
</dbReference>
<accession>A0A1I7WVB3</accession>
<keyword evidence="2" id="KW-1185">Reference proteome</keyword>
<dbReference type="Proteomes" id="UP000095283">
    <property type="component" value="Unplaced"/>
</dbReference>
<evidence type="ECO:0000313" key="2">
    <source>
        <dbReference type="Proteomes" id="UP000095283"/>
    </source>
</evidence>
<proteinExistence type="predicted"/>
<name>A0A1I7WVB3_HETBA</name>
<keyword evidence="1" id="KW-0472">Membrane</keyword>
<organism evidence="2 3">
    <name type="scientific">Heterorhabditis bacteriophora</name>
    <name type="common">Entomopathogenic nematode worm</name>
    <dbReference type="NCBI Taxonomy" id="37862"/>
    <lineage>
        <taxon>Eukaryota</taxon>
        <taxon>Metazoa</taxon>
        <taxon>Ecdysozoa</taxon>
        <taxon>Nematoda</taxon>
        <taxon>Chromadorea</taxon>
        <taxon>Rhabditida</taxon>
        <taxon>Rhabditina</taxon>
        <taxon>Rhabditomorpha</taxon>
        <taxon>Strongyloidea</taxon>
        <taxon>Heterorhabditidae</taxon>
        <taxon>Heterorhabditis</taxon>
    </lineage>
</organism>
<keyword evidence="1" id="KW-1133">Transmembrane helix</keyword>
<keyword evidence="1" id="KW-0812">Transmembrane</keyword>
<feature type="transmembrane region" description="Helical" evidence="1">
    <location>
        <begin position="99"/>
        <end position="120"/>
    </location>
</feature>